<evidence type="ECO:0000256" key="1">
    <source>
        <dbReference type="ARBA" id="ARBA00004196"/>
    </source>
</evidence>
<dbReference type="GO" id="GO:0030313">
    <property type="term" value="C:cell envelope"/>
    <property type="evidence" value="ECO:0007669"/>
    <property type="project" value="UniProtKB-SubCell"/>
</dbReference>
<dbReference type="EMBL" id="JACHMM010000001">
    <property type="protein sequence ID" value="MBB5790680.1"/>
    <property type="molecule type" value="Genomic_DNA"/>
</dbReference>
<dbReference type="InterPro" id="IPR036365">
    <property type="entry name" value="PGBD-like_sf"/>
</dbReference>
<gene>
    <name evidence="4" type="ORF">HD601_005255</name>
</gene>
<accession>A0A7W9GV57</accession>
<dbReference type="InterPro" id="IPR036366">
    <property type="entry name" value="PGBDSf"/>
</dbReference>
<dbReference type="Gene3D" id="2.40.420.20">
    <property type="match status" value="1"/>
</dbReference>
<evidence type="ECO:0000259" key="3">
    <source>
        <dbReference type="Pfam" id="PF01471"/>
    </source>
</evidence>
<name>A0A7W9GV57_9ACTN</name>
<dbReference type="GO" id="GO:0016787">
    <property type="term" value="F:hydrolase activity"/>
    <property type="evidence" value="ECO:0007669"/>
    <property type="project" value="UniProtKB-KW"/>
</dbReference>
<keyword evidence="2" id="KW-0175">Coiled coil</keyword>
<keyword evidence="4" id="KW-0378">Hydrolase</keyword>
<comment type="caution">
    <text evidence="4">The sequence shown here is derived from an EMBL/GenBank/DDBJ whole genome shotgun (WGS) entry which is preliminary data.</text>
</comment>
<dbReference type="Pfam" id="PF01471">
    <property type="entry name" value="PG_binding_1"/>
    <property type="match status" value="1"/>
</dbReference>
<organism evidence="4 5">
    <name type="scientific">Jiangella mangrovi</name>
    <dbReference type="NCBI Taxonomy" id="1524084"/>
    <lineage>
        <taxon>Bacteria</taxon>
        <taxon>Bacillati</taxon>
        <taxon>Actinomycetota</taxon>
        <taxon>Actinomycetes</taxon>
        <taxon>Jiangellales</taxon>
        <taxon>Jiangellaceae</taxon>
        <taxon>Jiangella</taxon>
    </lineage>
</organism>
<dbReference type="Proteomes" id="UP000542813">
    <property type="component" value="Unassembled WGS sequence"/>
</dbReference>
<keyword evidence="5" id="KW-1185">Reference proteome</keyword>
<comment type="subcellular location">
    <subcellularLocation>
        <location evidence="1">Cell envelope</location>
    </subcellularLocation>
</comment>
<dbReference type="Gene3D" id="1.10.101.10">
    <property type="entry name" value="PGBD-like superfamily/PGBD"/>
    <property type="match status" value="1"/>
</dbReference>
<feature type="domain" description="Peptidoglycan binding-like" evidence="3">
    <location>
        <begin position="121"/>
        <end position="171"/>
    </location>
</feature>
<dbReference type="AlphaFoldDB" id="A0A7W9GV57"/>
<dbReference type="InterPro" id="IPR002477">
    <property type="entry name" value="Peptidoglycan-bd-like"/>
</dbReference>
<dbReference type="PANTHER" id="PTHR32347">
    <property type="entry name" value="EFFLUX SYSTEM COMPONENT YKNX-RELATED"/>
    <property type="match status" value="1"/>
</dbReference>
<dbReference type="SUPFAM" id="SSF47090">
    <property type="entry name" value="PGBD-like"/>
    <property type="match status" value="1"/>
</dbReference>
<dbReference type="InterPro" id="IPR050465">
    <property type="entry name" value="UPF0194_transport"/>
</dbReference>
<sequence length="359" mass="35403">MSRRPVWASVGLVTLAAAGAGGWLIGRDDTGQAAASESAEPAATATVELGTLTATETWSATLGHGEPTTVSAAAAGVLTRVADAGTDVTRGSVLFHVDERPVVLLLGAVPMYRDLDVGAEGADVEQLEANLAALGYTGFTADDEYTANTAEAVEDWQDDLGVESPDGVVGRSDVVFLAAGGRVDAPAAVGATLQPGTAVVELTGTAQVVDLELDPADADLVAAGTAVTVVLPDGTELAGTVGSTELAAADSAADPAASGEAEDVTVAEIALTDPDGLAAAEPAGTTVDVELAVDSRADVLTVPVNALLALAEGGYGLEVVADDGTTSVVAVQTGLFADGRVEVSGDGIADGVVVGTAGR</sequence>
<evidence type="ECO:0000256" key="2">
    <source>
        <dbReference type="ARBA" id="ARBA00023054"/>
    </source>
</evidence>
<evidence type="ECO:0000313" key="5">
    <source>
        <dbReference type="Proteomes" id="UP000542813"/>
    </source>
</evidence>
<evidence type="ECO:0000313" key="4">
    <source>
        <dbReference type="EMBL" id="MBB5790680.1"/>
    </source>
</evidence>
<dbReference type="PANTHER" id="PTHR32347:SF23">
    <property type="entry name" value="BLL5650 PROTEIN"/>
    <property type="match status" value="1"/>
</dbReference>
<protein>
    <submittedName>
        <fullName evidence="4">Peptidoglycan hydrolase-like protein with peptidoglycan-binding domain</fullName>
    </submittedName>
</protein>
<reference evidence="4 5" key="1">
    <citation type="submission" date="2020-08" db="EMBL/GenBank/DDBJ databases">
        <title>Sequencing the genomes of 1000 actinobacteria strains.</title>
        <authorList>
            <person name="Klenk H.-P."/>
        </authorList>
    </citation>
    <scope>NUCLEOTIDE SEQUENCE [LARGE SCALE GENOMIC DNA]</scope>
    <source>
        <strain evidence="4 5">DSM 102122</strain>
    </source>
</reference>
<proteinExistence type="predicted"/>
<dbReference type="RefSeq" id="WP_184826925.1">
    <property type="nucleotide sequence ID" value="NZ_JACHMM010000001.1"/>
</dbReference>